<proteinExistence type="predicted"/>
<organism evidence="1 2">
    <name type="scientific">Pyropia yezoensis</name>
    <name type="common">Susabi-nori</name>
    <name type="synonym">Porphyra yezoensis</name>
    <dbReference type="NCBI Taxonomy" id="2788"/>
    <lineage>
        <taxon>Eukaryota</taxon>
        <taxon>Rhodophyta</taxon>
        <taxon>Bangiophyceae</taxon>
        <taxon>Bangiales</taxon>
        <taxon>Bangiaceae</taxon>
        <taxon>Pyropia</taxon>
    </lineage>
</organism>
<dbReference type="Proteomes" id="UP000798662">
    <property type="component" value="Chromosome 3"/>
</dbReference>
<evidence type="ECO:0000313" key="2">
    <source>
        <dbReference type="Proteomes" id="UP000798662"/>
    </source>
</evidence>
<dbReference type="EMBL" id="CM020620">
    <property type="protein sequence ID" value="KAK1868462.1"/>
    <property type="molecule type" value="Genomic_DNA"/>
</dbReference>
<comment type="caution">
    <text evidence="1">The sequence shown here is derived from an EMBL/GenBank/DDBJ whole genome shotgun (WGS) entry which is preliminary data.</text>
</comment>
<sequence length="1359" mass="142600">MVAGEEPVQPSTLPPEGEAARVAELRAIVDPHLQSFSWAVTAGLAILPSEMEPLTIENPHTGESLTFRYESLRLSRPVAAASSHTDSSSPVMPSVCRRAGVSYRGVLTAGIVMTSSSGVVQRHTMRLGEIPIMLRSTVCHLEGLTPTQLLAAGEEEYELGGYFVVNGLEKLVRMIIVPRRHHVLAVRRRPNATRGVGFTDASVSMRCGRPDTTTTTVHLHALESGTVMVRVLIRRGEFFLPLALLIRALLPSGTSDADIYARLVGGDCDTTAPGVGDADLCAAALACVKDGADARMSFPAPSAADVAAGHNNPATARSSVLRYLGARFRVVLDVPSSVTDEDAGRIFLRRHVLIHLSASAGEAATLGEEVAAASRGEGSGSGGGGSGSPPSTASRDQEKVDTLVLMARKLVAVIRGRVEPDNLDALSHQELLLPGFLYLIYLKERLGMLLTATRAIVQRDLWQERTRDTTNANWLTTSYITALLKRGVGNSSLTARMEYFMATGNLQTETGLDLQQVAGYSVIAERINYLRFLSHFRSVHRGQFFTTLKTTAVRKLLPEAWGFLCPVHTPDGSPCGLLNHLTSAATVTIEPTASPAAVIALLVGRLGAVPPPATHPLHAPPPAGALPVVVDGRVAAYVPRDGARALEQTLRRTKVDGTAPDVLPAVSEVVYVPPASAAAAEASAAAAAAAEEGASGGSAAGFFPGIFVHTGPARLVRPVRWLRGGGAEELIGSLEQVFLRVADAVDGRGDVVTLGAAQGGKEGGGQGDGAVPNGGAPNGAGMSDEDGSGSDGSGEESESEEAEDSDVDDDDDVDPDDRSRAPTHAEISTMNMLSVVASLTPFSDMNQSPRNMYQCQMGKQAMGTPTHNFAGRTDAKVYRLTMPAAPLVRNEATASRLGADVFPNGFNAVVAVLSYTGYDMEDAMTINRASLDRGLGHGMVYTNHTVDLDAEDASRSTVFGADPVDDAIGRGRTYNGVPSAVGDDGLPQVGEVLSQGDALYSTISHSGASALLGTPQVRQHKSAERAAVDEVLLLEPTGGSRGGGGGGGSGGLSAAAVGARRARLRLRYGRNPVVGDKFASRAGQKGTLAAVWPAEDMPFSESGLSPDILFNPNGFPSRMTIGMMVESMAGKAAAAHGVFQDSTPFRFDERRRAVDYFAEQLVAAGFAAHGAETLYSGYSGEPFTVNVFMGVVHYQRLRHMVSDKFQVRSTGPINPLTRQPIKGRKVGGAIRFGEMERDALLGHGAAFLLHDRLAAGSDLHVLHVCAGCGSLLSPVATVVRRGDATEREVWCRRCGRGGGGGQKGGAAQAGEGRGSGGAGGGDAPNRVCRVAMPYVAKYLVNELAAMNIETILQITSTQG</sequence>
<keyword evidence="2" id="KW-1185">Reference proteome</keyword>
<protein>
    <submittedName>
        <fullName evidence="1">Uncharacterized protein</fullName>
    </submittedName>
</protein>
<accession>A0ACC3CE58</accession>
<name>A0ACC3CE58_PYRYE</name>
<gene>
    <name evidence="1" type="ORF">I4F81_010949</name>
</gene>
<reference evidence="1" key="1">
    <citation type="submission" date="2019-11" db="EMBL/GenBank/DDBJ databases">
        <title>Nori genome reveals adaptations in red seaweeds to the harsh intertidal environment.</title>
        <authorList>
            <person name="Wang D."/>
            <person name="Mao Y."/>
        </authorList>
    </citation>
    <scope>NUCLEOTIDE SEQUENCE</scope>
    <source>
        <tissue evidence="1">Gametophyte</tissue>
    </source>
</reference>
<evidence type="ECO:0000313" key="1">
    <source>
        <dbReference type="EMBL" id="KAK1868462.1"/>
    </source>
</evidence>